<protein>
    <submittedName>
        <fullName evidence="1">Uncharacterized protein</fullName>
    </submittedName>
</protein>
<gene>
    <name evidence="1" type="ORF">BCL32_4136</name>
</gene>
<organism evidence="1 2">
    <name type="scientific">Rhizobium mongolense USDA 1844</name>
    <dbReference type="NCBI Taxonomy" id="1079460"/>
    <lineage>
        <taxon>Bacteria</taxon>
        <taxon>Pseudomonadati</taxon>
        <taxon>Pseudomonadota</taxon>
        <taxon>Alphaproteobacteria</taxon>
        <taxon>Hyphomicrobiales</taxon>
        <taxon>Rhizobiaceae</taxon>
        <taxon>Rhizobium/Agrobacterium group</taxon>
        <taxon>Rhizobium</taxon>
    </lineage>
</organism>
<proteinExistence type="predicted"/>
<comment type="caution">
    <text evidence="1">The sequence shown here is derived from an EMBL/GenBank/DDBJ whole genome shotgun (WGS) entry which is preliminary data.</text>
</comment>
<name>A0A559SNL2_9HYPH</name>
<reference evidence="1 2" key="1">
    <citation type="submission" date="2019-06" db="EMBL/GenBank/DDBJ databases">
        <title>Pac Bio to generate improved reference genome sequences for organisms with transposon mutant libraries (support for FEBA project).</title>
        <authorList>
            <person name="Blow M."/>
        </authorList>
    </citation>
    <scope>NUCLEOTIDE SEQUENCE [LARGE SCALE GENOMIC DNA]</scope>
    <source>
        <strain evidence="1 2">USDA 1844</strain>
    </source>
</reference>
<evidence type="ECO:0000313" key="1">
    <source>
        <dbReference type="EMBL" id="TVZ63946.1"/>
    </source>
</evidence>
<accession>A0A559SNL2</accession>
<dbReference type="EMBL" id="VISO01000003">
    <property type="protein sequence ID" value="TVZ63946.1"/>
    <property type="molecule type" value="Genomic_DNA"/>
</dbReference>
<evidence type="ECO:0000313" key="2">
    <source>
        <dbReference type="Proteomes" id="UP000319824"/>
    </source>
</evidence>
<dbReference type="AlphaFoldDB" id="A0A559SNL2"/>
<dbReference type="Proteomes" id="UP000319824">
    <property type="component" value="Unassembled WGS sequence"/>
</dbReference>
<sequence length="92" mass="10748">MTTYIATFDLNKEVKRPNILKEIKKGGNWAKLSESSYAISTNETVEQVYSRLKPYLDNNDNCYIITLSRPYTGWGPKEVNDWLESHLQYQRA</sequence>
<dbReference type="RefSeq" id="WP_022715623.1">
    <property type="nucleotide sequence ID" value="NZ_ATTQ01000007.1"/>
</dbReference>